<dbReference type="GO" id="GO:0000976">
    <property type="term" value="F:transcription cis-regulatory region binding"/>
    <property type="evidence" value="ECO:0007669"/>
    <property type="project" value="TreeGrafter"/>
</dbReference>
<dbReference type="SUPFAM" id="SSF48498">
    <property type="entry name" value="Tetracyclin repressor-like, C-terminal domain"/>
    <property type="match status" value="1"/>
</dbReference>
<dbReference type="Proteomes" id="UP000190637">
    <property type="component" value="Unassembled WGS sequence"/>
</dbReference>
<dbReference type="STRING" id="1122192.SAMN02745673_01036"/>
<dbReference type="InterPro" id="IPR036271">
    <property type="entry name" value="Tet_transcr_reg_TetR-rel_C_sf"/>
</dbReference>
<feature type="domain" description="HTH tetR-type" evidence="6">
    <location>
        <begin position="13"/>
        <end position="73"/>
    </location>
</feature>
<dbReference type="Pfam" id="PF00440">
    <property type="entry name" value="TetR_N"/>
    <property type="match status" value="1"/>
</dbReference>
<dbReference type="PROSITE" id="PS50977">
    <property type="entry name" value="HTH_TETR_2"/>
    <property type="match status" value="1"/>
</dbReference>
<feature type="region of interest" description="Disordered" evidence="5">
    <location>
        <begin position="216"/>
        <end position="240"/>
    </location>
</feature>
<dbReference type="InterPro" id="IPR050109">
    <property type="entry name" value="HTH-type_TetR-like_transc_reg"/>
</dbReference>
<keyword evidence="3" id="KW-0804">Transcription</keyword>
<dbReference type="OrthoDB" id="3687980at2"/>
<dbReference type="InterPro" id="IPR001647">
    <property type="entry name" value="HTH_TetR"/>
</dbReference>
<evidence type="ECO:0000313" key="8">
    <source>
        <dbReference type="Proteomes" id="UP000190637"/>
    </source>
</evidence>
<sequence>MDPLPPPRTGPPAGTRERILRESSRLFAEKGYHGASTRDIAAAVGIRQPSLFHHFPSKRAILEKLFEIDLAASLALTSELADQPGSAAVRLYRYVHAEAQAIVSSPYDLTGLYRTGVLSDPEFAHWREAYDATLSSIAGIVAQGVRQGEFVDIDPMFVTDSVDGLLLHLLRLSGGSPPGRSTGETEARRTADFVLRALLRDPADLDDVRAEARRWAGPARRRDVRGPDGPDTTEPPAASR</sequence>
<dbReference type="EMBL" id="FUWS01000002">
    <property type="protein sequence ID" value="SJZ64351.1"/>
    <property type="molecule type" value="Genomic_DNA"/>
</dbReference>
<evidence type="ECO:0000256" key="5">
    <source>
        <dbReference type="SAM" id="MobiDB-lite"/>
    </source>
</evidence>
<dbReference type="PANTHER" id="PTHR30055">
    <property type="entry name" value="HTH-TYPE TRANSCRIPTIONAL REGULATOR RUTR"/>
    <property type="match status" value="1"/>
</dbReference>
<proteinExistence type="predicted"/>
<evidence type="ECO:0000256" key="3">
    <source>
        <dbReference type="ARBA" id="ARBA00023163"/>
    </source>
</evidence>
<evidence type="ECO:0000256" key="4">
    <source>
        <dbReference type="PROSITE-ProRule" id="PRU00335"/>
    </source>
</evidence>
<feature type="compositionally biased region" description="Basic and acidic residues" evidence="5">
    <location>
        <begin position="216"/>
        <end position="228"/>
    </location>
</feature>
<evidence type="ECO:0000256" key="2">
    <source>
        <dbReference type="ARBA" id="ARBA00023125"/>
    </source>
</evidence>
<dbReference type="InterPro" id="IPR009057">
    <property type="entry name" value="Homeodomain-like_sf"/>
</dbReference>
<dbReference type="RefSeq" id="WP_078760418.1">
    <property type="nucleotide sequence ID" value="NZ_FUWS01000002.1"/>
</dbReference>
<keyword evidence="8" id="KW-1185">Reference proteome</keyword>
<dbReference type="Gene3D" id="1.10.10.60">
    <property type="entry name" value="Homeodomain-like"/>
    <property type="match status" value="1"/>
</dbReference>
<dbReference type="PANTHER" id="PTHR30055:SF234">
    <property type="entry name" value="HTH-TYPE TRANSCRIPTIONAL REGULATOR BETI"/>
    <property type="match status" value="1"/>
</dbReference>
<feature type="DNA-binding region" description="H-T-H motif" evidence="4">
    <location>
        <begin position="36"/>
        <end position="55"/>
    </location>
</feature>
<reference evidence="7 8" key="1">
    <citation type="submission" date="2017-02" db="EMBL/GenBank/DDBJ databases">
        <authorList>
            <person name="Peterson S.W."/>
        </authorList>
    </citation>
    <scope>NUCLEOTIDE SEQUENCE [LARGE SCALE GENOMIC DNA]</scope>
    <source>
        <strain evidence="7 8">DSM 45154</strain>
    </source>
</reference>
<evidence type="ECO:0000259" key="6">
    <source>
        <dbReference type="PROSITE" id="PS50977"/>
    </source>
</evidence>
<name>A0A1T4MBU9_9ACTN</name>
<organism evidence="7 8">
    <name type="scientific">Marinactinospora thermotolerans DSM 45154</name>
    <dbReference type="NCBI Taxonomy" id="1122192"/>
    <lineage>
        <taxon>Bacteria</taxon>
        <taxon>Bacillati</taxon>
        <taxon>Actinomycetota</taxon>
        <taxon>Actinomycetes</taxon>
        <taxon>Streptosporangiales</taxon>
        <taxon>Nocardiopsidaceae</taxon>
        <taxon>Marinactinospora</taxon>
    </lineage>
</organism>
<dbReference type="GO" id="GO:0003700">
    <property type="term" value="F:DNA-binding transcription factor activity"/>
    <property type="evidence" value="ECO:0007669"/>
    <property type="project" value="TreeGrafter"/>
</dbReference>
<dbReference type="AlphaFoldDB" id="A0A1T4MBU9"/>
<dbReference type="Gene3D" id="1.10.357.10">
    <property type="entry name" value="Tetracycline Repressor, domain 2"/>
    <property type="match status" value="1"/>
</dbReference>
<evidence type="ECO:0000256" key="1">
    <source>
        <dbReference type="ARBA" id="ARBA00023015"/>
    </source>
</evidence>
<keyword evidence="2 4" id="KW-0238">DNA-binding</keyword>
<dbReference type="SUPFAM" id="SSF46689">
    <property type="entry name" value="Homeodomain-like"/>
    <property type="match status" value="1"/>
</dbReference>
<protein>
    <submittedName>
        <fullName evidence="7">Transcriptional regulator, TetR family</fullName>
    </submittedName>
</protein>
<evidence type="ECO:0000313" key="7">
    <source>
        <dbReference type="EMBL" id="SJZ64351.1"/>
    </source>
</evidence>
<dbReference type="PRINTS" id="PR00455">
    <property type="entry name" value="HTHTETR"/>
</dbReference>
<gene>
    <name evidence="7" type="ORF">SAMN02745673_01036</name>
</gene>
<keyword evidence="1" id="KW-0805">Transcription regulation</keyword>
<accession>A0A1T4MBU9</accession>